<evidence type="ECO:0000313" key="2">
    <source>
        <dbReference type="Proteomes" id="UP000190951"/>
    </source>
</evidence>
<name>A0A1S8LJR7_9CLOT</name>
<keyword evidence="2" id="KW-1185">Reference proteome</keyword>
<dbReference type="Proteomes" id="UP000190951">
    <property type="component" value="Chromosome"/>
</dbReference>
<gene>
    <name evidence="1" type="ORF">CROST_029950</name>
</gene>
<organism evidence="1 2">
    <name type="scientific">Clostridium felsineum</name>
    <dbReference type="NCBI Taxonomy" id="36839"/>
    <lineage>
        <taxon>Bacteria</taxon>
        <taxon>Bacillati</taxon>
        <taxon>Bacillota</taxon>
        <taxon>Clostridia</taxon>
        <taxon>Eubacteriales</taxon>
        <taxon>Clostridiaceae</taxon>
        <taxon>Clostridium</taxon>
    </lineage>
</organism>
<dbReference type="AlphaFoldDB" id="A0A1S8LJR7"/>
<reference evidence="1 2" key="1">
    <citation type="submission" date="2022-04" db="EMBL/GenBank/DDBJ databases">
        <title>Genome sequence of C. roseum typestrain.</title>
        <authorList>
            <person name="Poehlein A."/>
            <person name="Schoch T."/>
            <person name="Duerre P."/>
            <person name="Daniel R."/>
        </authorList>
    </citation>
    <scope>NUCLEOTIDE SEQUENCE [LARGE SCALE GENOMIC DNA]</scope>
    <source>
        <strain evidence="1 2">DSM 7320</strain>
    </source>
</reference>
<accession>A0A1S8LJR7</accession>
<proteinExistence type="predicted"/>
<dbReference type="RefSeq" id="WP_077836195.1">
    <property type="nucleotide sequence ID" value="NZ_CP096983.1"/>
</dbReference>
<sequence>MESENEQNLKVGAGIITISILHFIGAFFTFIGYVFMYAYKDKIMNILAQSGQSTAMPSTSSIAINLILEIILVVGLILILNKKNLGAYLYFLSEIVFIIYYIITSGFSLSLLLYFILPIIMAIFIYKKKNVFWPNSKSNA</sequence>
<dbReference type="STRING" id="84029.CROST_05960"/>
<dbReference type="KEGG" id="crw:CROST_029950"/>
<dbReference type="EMBL" id="CP096983">
    <property type="protein sequence ID" value="URZ12278.1"/>
    <property type="molecule type" value="Genomic_DNA"/>
</dbReference>
<protein>
    <submittedName>
        <fullName evidence="1">Uncharacterized protein</fullName>
    </submittedName>
</protein>
<evidence type="ECO:0000313" key="1">
    <source>
        <dbReference type="EMBL" id="URZ12278.1"/>
    </source>
</evidence>